<dbReference type="AlphaFoldDB" id="A3MUV6"/>
<dbReference type="OrthoDB" id="27443at2157"/>
<dbReference type="EMBL" id="CP000561">
    <property type="protein sequence ID" value="ABO08423.1"/>
    <property type="molecule type" value="Genomic_DNA"/>
</dbReference>
<protein>
    <submittedName>
        <fullName evidence="1">Uncharacterized protein</fullName>
    </submittedName>
</protein>
<dbReference type="RefSeq" id="WP_011849681.1">
    <property type="nucleotide sequence ID" value="NC_009073.1"/>
</dbReference>
<evidence type="ECO:0000313" key="1">
    <source>
        <dbReference type="EMBL" id="ABO08423.1"/>
    </source>
</evidence>
<gene>
    <name evidence="1" type="ordered locus">Pcal_0998</name>
</gene>
<sequence length="178" mass="19586">MKLAYVGRRSIYDVVRKIAYGVSLFGDGDVVIVDGRYRAGGDVVLPCDDYRCVAKELFASVPKILGGGKLGVDLGTAKNGVVYVWRGELVLHAVLDWATVEAVLKSAESVQIHMGSSPYVDMKRALSTLGCREVRLVDELDAGSSRPWLKRRYPELEEDELDALTFTFREGVGVRTCV</sequence>
<dbReference type="eggNOG" id="arCOG05656">
    <property type="taxonomic scope" value="Archaea"/>
</dbReference>
<reference evidence="1" key="1">
    <citation type="submission" date="2007-02" db="EMBL/GenBank/DDBJ databases">
        <title>Complete sequence of Pyrobaculum calidifontis JCM 11548.</title>
        <authorList>
            <consortium name="US DOE Joint Genome Institute"/>
            <person name="Copeland A."/>
            <person name="Lucas S."/>
            <person name="Lapidus A."/>
            <person name="Barry K."/>
            <person name="Glavina del Rio T."/>
            <person name="Dalin E."/>
            <person name="Tice H."/>
            <person name="Pitluck S."/>
            <person name="Chain P."/>
            <person name="Malfatti S."/>
            <person name="Shin M."/>
            <person name="Vergez L."/>
            <person name="Schmutz J."/>
            <person name="Larimer F."/>
            <person name="Land M."/>
            <person name="Hauser L."/>
            <person name="Kyrpides N."/>
            <person name="Mikhailova N."/>
            <person name="Cozen A.E."/>
            <person name="Fitz-Gibbon S.T."/>
            <person name="House C.H."/>
            <person name="Saltikov C."/>
            <person name="Lowe T.M."/>
            <person name="Richardson P."/>
        </authorList>
    </citation>
    <scope>NUCLEOTIDE SEQUENCE [LARGE SCALE GENOMIC DNA]</scope>
    <source>
        <strain evidence="1">JCM 11548</strain>
    </source>
</reference>
<name>A3MUV6_PYRCJ</name>
<dbReference type="KEGG" id="pcl:Pcal_0998"/>
<accession>A3MUV6</accession>
<dbReference type="Proteomes" id="UP000001431">
    <property type="component" value="Chromosome"/>
</dbReference>
<dbReference type="GeneID" id="4909804"/>
<dbReference type="STRING" id="410359.Pcal_0998"/>
<keyword evidence="2" id="KW-1185">Reference proteome</keyword>
<proteinExistence type="predicted"/>
<dbReference type="HOGENOM" id="CLU_1507441_0_0_2"/>
<evidence type="ECO:0000313" key="2">
    <source>
        <dbReference type="Proteomes" id="UP000001431"/>
    </source>
</evidence>
<organism evidence="1 2">
    <name type="scientific">Pyrobaculum calidifontis (strain DSM 21063 / JCM 11548 / VA1)</name>
    <dbReference type="NCBI Taxonomy" id="410359"/>
    <lineage>
        <taxon>Archaea</taxon>
        <taxon>Thermoproteota</taxon>
        <taxon>Thermoprotei</taxon>
        <taxon>Thermoproteales</taxon>
        <taxon>Thermoproteaceae</taxon>
        <taxon>Pyrobaculum</taxon>
    </lineage>
</organism>